<protein>
    <submittedName>
        <fullName evidence="1">Uncharacterized protein</fullName>
    </submittedName>
</protein>
<dbReference type="RefSeq" id="WP_005779135.1">
    <property type="nucleotide sequence ID" value="NZ_WIWI01000101.1"/>
</dbReference>
<dbReference type="Proteomes" id="UP000441404">
    <property type="component" value="Unassembled WGS sequence"/>
</dbReference>
<sequence length="104" mass="11731">MSNRKWPVSLKRGENLQTAWQGLPCEVVRAQGVDWSVYVDAYLFSAARVGERYVALVYNDQSRKLEDGMTVATPPVWCVEEREGFKLVRTAGGDNYVISSEQNS</sequence>
<dbReference type="AlphaFoldDB" id="A0A7X2BK85"/>
<name>A0A7X2BK85_9PSED</name>
<reference evidence="3 4" key="1">
    <citation type="submission" date="2019-10" db="EMBL/GenBank/DDBJ databases">
        <title>Evaluation of single-gene subtyping targets for Pseudomonas.</title>
        <authorList>
            <person name="Reichler S.J."/>
            <person name="Orsi R.H."/>
            <person name="Wiedmann M."/>
            <person name="Martin N.H."/>
            <person name="Murphy S.I."/>
        </authorList>
    </citation>
    <scope>NUCLEOTIDE SEQUENCE [LARGE SCALE GENOMIC DNA]</scope>
    <source>
        <strain evidence="2 4">FSL R10-3254</strain>
        <strain evidence="1 3">FSL R10-3257</strain>
    </source>
</reference>
<evidence type="ECO:0000313" key="1">
    <source>
        <dbReference type="EMBL" id="MQT49276.1"/>
    </source>
</evidence>
<dbReference type="GeneID" id="61871553"/>
<gene>
    <name evidence="2" type="ORF">GHO39_25065</name>
    <name evidence="1" type="ORF">GHO40_21445</name>
</gene>
<evidence type="ECO:0000313" key="4">
    <source>
        <dbReference type="Proteomes" id="UP000489190"/>
    </source>
</evidence>
<dbReference type="EMBL" id="WIWJ01000049">
    <property type="protein sequence ID" value="MQT49276.1"/>
    <property type="molecule type" value="Genomic_DNA"/>
</dbReference>
<evidence type="ECO:0000313" key="3">
    <source>
        <dbReference type="Proteomes" id="UP000441404"/>
    </source>
</evidence>
<evidence type="ECO:0000313" key="2">
    <source>
        <dbReference type="EMBL" id="MQT92375.1"/>
    </source>
</evidence>
<comment type="caution">
    <text evidence="1">The sequence shown here is derived from an EMBL/GenBank/DDBJ whole genome shotgun (WGS) entry which is preliminary data.</text>
</comment>
<organism evidence="1 3">
    <name type="scientific">Pseudomonas helleri</name>
    <dbReference type="NCBI Taxonomy" id="1608996"/>
    <lineage>
        <taxon>Bacteria</taxon>
        <taxon>Pseudomonadati</taxon>
        <taxon>Pseudomonadota</taxon>
        <taxon>Gammaproteobacteria</taxon>
        <taxon>Pseudomonadales</taxon>
        <taxon>Pseudomonadaceae</taxon>
        <taxon>Pseudomonas</taxon>
    </lineage>
</organism>
<proteinExistence type="predicted"/>
<accession>A0A7X2BK85</accession>
<dbReference type="EMBL" id="WIWI01000101">
    <property type="protein sequence ID" value="MQT92375.1"/>
    <property type="molecule type" value="Genomic_DNA"/>
</dbReference>
<dbReference type="Proteomes" id="UP000489190">
    <property type="component" value="Unassembled WGS sequence"/>
</dbReference>